<protein>
    <submittedName>
        <fullName evidence="5">RND family efflux transporter MFP subunit</fullName>
    </submittedName>
</protein>
<dbReference type="PANTHER" id="PTHR30469">
    <property type="entry name" value="MULTIDRUG RESISTANCE PROTEIN MDTA"/>
    <property type="match status" value="1"/>
</dbReference>
<dbReference type="GO" id="GO:1990281">
    <property type="term" value="C:efflux pump complex"/>
    <property type="evidence" value="ECO:0007669"/>
    <property type="project" value="TreeGrafter"/>
</dbReference>
<dbReference type="EMBL" id="CP003746">
    <property type="protein sequence ID" value="AFV00268.1"/>
    <property type="molecule type" value="Genomic_DNA"/>
</dbReference>
<keyword evidence="6" id="KW-1185">Reference proteome</keyword>
<evidence type="ECO:0000256" key="2">
    <source>
        <dbReference type="SAM" id="Coils"/>
    </source>
</evidence>
<dbReference type="PANTHER" id="PTHR30469:SF15">
    <property type="entry name" value="HLYD FAMILY OF SECRETION PROTEINS"/>
    <property type="match status" value="1"/>
</dbReference>
<evidence type="ECO:0000259" key="3">
    <source>
        <dbReference type="Pfam" id="PF25954"/>
    </source>
</evidence>
<feature type="coiled-coil region" evidence="2">
    <location>
        <begin position="111"/>
        <end position="183"/>
    </location>
</feature>
<keyword evidence="2" id="KW-0175">Coiled coil</keyword>
<evidence type="ECO:0000259" key="4">
    <source>
        <dbReference type="Pfam" id="PF25973"/>
    </source>
</evidence>
<reference evidence="5 6" key="1">
    <citation type="journal article" date="2013" name="Genome Announc.">
        <title>Complete genome sequence of Simiduia agarivorans SA1(T), a marine bacterium able to degrade a variety of polysaccharides.</title>
        <authorList>
            <person name="Lin S.Y."/>
            <person name="Shieh W.Y."/>
            <person name="Chen J.S."/>
            <person name="Tang S.L."/>
        </authorList>
    </citation>
    <scope>NUCLEOTIDE SEQUENCE [LARGE SCALE GENOMIC DNA]</scope>
    <source>
        <strain evidence="6">DSM 21679 / JCM 13881 / BCRC 17597 / SA1</strain>
    </source>
</reference>
<dbReference type="Gene3D" id="2.40.30.170">
    <property type="match status" value="1"/>
</dbReference>
<feature type="domain" description="CusB-like beta-barrel" evidence="3">
    <location>
        <begin position="225"/>
        <end position="294"/>
    </location>
</feature>
<dbReference type="Proteomes" id="UP000000466">
    <property type="component" value="Chromosome"/>
</dbReference>
<evidence type="ECO:0000313" key="6">
    <source>
        <dbReference type="Proteomes" id="UP000000466"/>
    </source>
</evidence>
<comment type="similarity">
    <text evidence="1">Belongs to the membrane fusion protein (MFP) (TC 8.A.1) family.</text>
</comment>
<dbReference type="AlphaFoldDB" id="K4L272"/>
<accession>K4L272</accession>
<dbReference type="SUPFAM" id="SSF111369">
    <property type="entry name" value="HlyD-like secretion proteins"/>
    <property type="match status" value="1"/>
</dbReference>
<sequence length="361" mass="38941">MTDTQTPQRSLLHALALPAAAIVFLLLAVAWLAGAFDSKIAPGLNDASVPAPADLYTVAHQPQPVYEAVPASVEAKQATLISSRIMARIDAIKVRAGDRVKQGDLLIVLEQSDLQSKVRQAQEQIKAVTARLTEARQNLARAEQLQSQGLLAAADLDRARANADALSAELSGAEQGLNEAQTALTYAQIRAPIDGLVVDRFAEPGDTATPGTRLLSVYNPNSLRVEAQVREQLALALTPDQPLTVELPSLNKTLEARLEERVPAADPGSRSFLIKARLTDASQLQPGMYARLQVPAGSAETLMIPRTYLVQFGQLDLVWVWTDGQAYRRFVKPGRIDGEQIEVLAGLAAGDQLMPPPHNEH</sequence>
<feature type="domain" description="CzcB-like barrel-sandwich hybrid" evidence="4">
    <location>
        <begin position="80"/>
        <end position="217"/>
    </location>
</feature>
<dbReference type="OrthoDB" id="5730196at2"/>
<dbReference type="KEGG" id="saga:M5M_15675"/>
<gene>
    <name evidence="5" type="ordered locus">M5M_15675</name>
</gene>
<dbReference type="NCBIfam" id="TIGR01730">
    <property type="entry name" value="RND_mfp"/>
    <property type="match status" value="1"/>
</dbReference>
<evidence type="ECO:0000313" key="5">
    <source>
        <dbReference type="EMBL" id="AFV00268.1"/>
    </source>
</evidence>
<evidence type="ECO:0000256" key="1">
    <source>
        <dbReference type="ARBA" id="ARBA00009477"/>
    </source>
</evidence>
<dbReference type="Pfam" id="PF25973">
    <property type="entry name" value="BSH_CzcB"/>
    <property type="match status" value="1"/>
</dbReference>
<dbReference type="RefSeq" id="WP_015048420.1">
    <property type="nucleotide sequence ID" value="NC_018868.3"/>
</dbReference>
<dbReference type="InterPro" id="IPR006143">
    <property type="entry name" value="RND_pump_MFP"/>
</dbReference>
<name>K4L272_SIMAS</name>
<dbReference type="Gene3D" id="1.10.287.470">
    <property type="entry name" value="Helix hairpin bin"/>
    <property type="match status" value="1"/>
</dbReference>
<dbReference type="Gene3D" id="2.40.420.20">
    <property type="match status" value="1"/>
</dbReference>
<organism evidence="5 6">
    <name type="scientific">Simiduia agarivorans (strain DSM 21679 / JCM 13881 / BCRC 17597 / SA1)</name>
    <dbReference type="NCBI Taxonomy" id="1117647"/>
    <lineage>
        <taxon>Bacteria</taxon>
        <taxon>Pseudomonadati</taxon>
        <taxon>Pseudomonadota</taxon>
        <taxon>Gammaproteobacteria</taxon>
        <taxon>Cellvibrionales</taxon>
        <taxon>Cellvibrionaceae</taxon>
        <taxon>Simiduia</taxon>
    </lineage>
</organism>
<dbReference type="eggNOG" id="COG0845">
    <property type="taxonomic scope" value="Bacteria"/>
</dbReference>
<proteinExistence type="inferred from homology"/>
<dbReference type="HOGENOM" id="CLU_018816_1_4_6"/>
<dbReference type="Pfam" id="PF25954">
    <property type="entry name" value="Beta-barrel_RND_2"/>
    <property type="match status" value="1"/>
</dbReference>
<dbReference type="STRING" id="1117647.M5M_15675"/>
<dbReference type="InterPro" id="IPR058792">
    <property type="entry name" value="Beta-barrel_RND_2"/>
</dbReference>
<dbReference type="InterPro" id="IPR058647">
    <property type="entry name" value="BSH_CzcB-like"/>
</dbReference>
<dbReference type="GO" id="GO:0015562">
    <property type="term" value="F:efflux transmembrane transporter activity"/>
    <property type="evidence" value="ECO:0007669"/>
    <property type="project" value="TreeGrafter"/>
</dbReference>
<dbReference type="Gene3D" id="2.40.50.100">
    <property type="match status" value="1"/>
</dbReference>